<evidence type="ECO:0000313" key="1">
    <source>
        <dbReference type="EMBL" id="EDY21416.1"/>
    </source>
</evidence>
<accession>B4CVH4</accession>
<reference evidence="1 2" key="1">
    <citation type="journal article" date="2011" name="J. Bacteriol.">
        <title>Genome sequence of Chthoniobacter flavus Ellin428, an aerobic heterotrophic soil bacterium.</title>
        <authorList>
            <person name="Kant R."/>
            <person name="van Passel M.W."/>
            <person name="Palva A."/>
            <person name="Lucas S."/>
            <person name="Lapidus A."/>
            <person name="Glavina Del Rio T."/>
            <person name="Dalin E."/>
            <person name="Tice H."/>
            <person name="Bruce D."/>
            <person name="Goodwin L."/>
            <person name="Pitluck S."/>
            <person name="Larimer F.W."/>
            <person name="Land M.L."/>
            <person name="Hauser L."/>
            <person name="Sangwan P."/>
            <person name="de Vos W.M."/>
            <person name="Janssen P.H."/>
            <person name="Smidt H."/>
        </authorList>
    </citation>
    <scope>NUCLEOTIDE SEQUENCE [LARGE SCALE GENOMIC DNA]</scope>
    <source>
        <strain evidence="1 2">Ellin428</strain>
    </source>
</reference>
<sequence>MRLANRGYRNSLRTEKWTTDFTDYADFLEATESVKSA</sequence>
<organism evidence="1 2">
    <name type="scientific">Chthoniobacter flavus Ellin428</name>
    <dbReference type="NCBI Taxonomy" id="497964"/>
    <lineage>
        <taxon>Bacteria</taxon>
        <taxon>Pseudomonadati</taxon>
        <taxon>Verrucomicrobiota</taxon>
        <taxon>Spartobacteria</taxon>
        <taxon>Chthoniobacterales</taxon>
        <taxon>Chthoniobacteraceae</taxon>
        <taxon>Chthoniobacter</taxon>
    </lineage>
</organism>
<dbReference type="AlphaFoldDB" id="B4CVH4"/>
<dbReference type="InParanoid" id="B4CVH4"/>
<name>B4CVH4_9BACT</name>
<comment type="caution">
    <text evidence="1">The sequence shown here is derived from an EMBL/GenBank/DDBJ whole genome shotgun (WGS) entry which is preliminary data.</text>
</comment>
<evidence type="ECO:0000313" key="2">
    <source>
        <dbReference type="Proteomes" id="UP000005824"/>
    </source>
</evidence>
<protein>
    <submittedName>
        <fullName evidence="1">Uncharacterized protein</fullName>
    </submittedName>
</protein>
<dbReference type="Proteomes" id="UP000005824">
    <property type="component" value="Unassembled WGS sequence"/>
</dbReference>
<keyword evidence="2" id="KW-1185">Reference proteome</keyword>
<gene>
    <name evidence="1" type="ORF">CfE428DRAFT_0661</name>
</gene>
<proteinExistence type="predicted"/>
<dbReference type="EMBL" id="ABVL01000002">
    <property type="protein sequence ID" value="EDY21416.1"/>
    <property type="molecule type" value="Genomic_DNA"/>
</dbReference>